<name>A0A4Z0HCT0_9ACTN</name>
<gene>
    <name evidence="2" type="ORF">E4099_07575</name>
</gene>
<keyword evidence="3" id="KW-1185">Reference proteome</keyword>
<sequence>MTRIPSWLSDRREQLSTWWQIRAQFSAPMRMVSPRRRRAHRYASEVDMDAVLERLALEKLTRDLRRDWFRRATGRLPAGVRDQALKQLEQTPDHVLREREAELLAWIHGDSNEAATPQGSDAKGGDCE</sequence>
<dbReference type="AlphaFoldDB" id="A0A4Z0HCT0"/>
<dbReference type="EMBL" id="SRID01000044">
    <property type="protein sequence ID" value="TGB14959.1"/>
    <property type="molecule type" value="Genomic_DNA"/>
</dbReference>
<reference evidence="2 3" key="1">
    <citation type="submission" date="2019-03" db="EMBL/GenBank/DDBJ databases">
        <authorList>
            <person name="Gonzalez-Pimentel J.L."/>
        </authorList>
    </citation>
    <scope>NUCLEOTIDE SEQUENCE [LARGE SCALE GENOMIC DNA]</scope>
    <source>
        <strain evidence="2 3">JCM 31289</strain>
    </source>
</reference>
<accession>A0A4Z0HCT0</accession>
<dbReference type="RefSeq" id="WP_135338177.1">
    <property type="nucleotide sequence ID" value="NZ_JBHLTX010000025.1"/>
</dbReference>
<comment type="caution">
    <text evidence="2">The sequence shown here is derived from an EMBL/GenBank/DDBJ whole genome shotgun (WGS) entry which is preliminary data.</text>
</comment>
<protein>
    <submittedName>
        <fullName evidence="2">Uncharacterized protein</fullName>
    </submittedName>
</protein>
<proteinExistence type="predicted"/>
<organism evidence="2 3">
    <name type="scientific">Streptomyces palmae</name>
    <dbReference type="NCBI Taxonomy" id="1701085"/>
    <lineage>
        <taxon>Bacteria</taxon>
        <taxon>Bacillati</taxon>
        <taxon>Actinomycetota</taxon>
        <taxon>Actinomycetes</taxon>
        <taxon>Kitasatosporales</taxon>
        <taxon>Streptomycetaceae</taxon>
        <taxon>Streptomyces</taxon>
    </lineage>
</organism>
<evidence type="ECO:0000313" key="3">
    <source>
        <dbReference type="Proteomes" id="UP000297948"/>
    </source>
</evidence>
<feature type="region of interest" description="Disordered" evidence="1">
    <location>
        <begin position="108"/>
        <end position="128"/>
    </location>
</feature>
<dbReference type="Proteomes" id="UP000297948">
    <property type="component" value="Unassembled WGS sequence"/>
</dbReference>
<evidence type="ECO:0000313" key="2">
    <source>
        <dbReference type="EMBL" id="TGB14959.1"/>
    </source>
</evidence>
<evidence type="ECO:0000256" key="1">
    <source>
        <dbReference type="SAM" id="MobiDB-lite"/>
    </source>
</evidence>